<dbReference type="PANTHER" id="PTHR23409:SF21">
    <property type="entry name" value="CAPSID PROTEIN"/>
    <property type="match status" value="1"/>
</dbReference>
<gene>
    <name evidence="1" type="ORF">V9T40_012557</name>
</gene>
<evidence type="ECO:0000313" key="2">
    <source>
        <dbReference type="Proteomes" id="UP001367676"/>
    </source>
</evidence>
<sequence>MAFVHAQSGECMKSELDIFTLPPTQTSIEKSDWVEYKPVSALTDDGPIDFSIPGFGEEYLDLSHTLLYVKVKIVNVNGANLAAPSANAPVNVAPVNNFLHSLFDQVDVFLNQKLVSSSTNNYMYRAYIEALLNYGTDSKNTHLTNALYYPDTSGKMINFATNTGLAKRKLLAAMSAPIELLGPIHCDVMNMEKYLINGVEVKLKFVRTRDSFSVMAAEGNYKVKILDACLKIRKVKINPAILLAHSKNLERFNAKYPITRVETKVATISTGLASFSCNNIIMGQIPKRIIIGFVSNRTYNGDFTNNPYNFEHFQLNHLCLYVDGQQVPSKPLQPDYANNIYSECYNTLFTGTDIFYGNSYNHNITKEDYIGGYTLYAFDLTSDLSASNNGHWNLIRHGSIMVDLKFAVPLAEAVNMILYAEFDNVIEIDKRRNVSIDFGA</sequence>
<accession>A0AAN9XZ83</accession>
<dbReference type="EMBL" id="JBBCAQ010000036">
    <property type="protein sequence ID" value="KAK7576271.1"/>
    <property type="molecule type" value="Genomic_DNA"/>
</dbReference>
<proteinExistence type="predicted"/>
<protein>
    <recommendedName>
        <fullName evidence="3">Major capsid protein</fullName>
    </recommendedName>
</protein>
<dbReference type="AlphaFoldDB" id="A0AAN9XZ83"/>
<dbReference type="PANTHER" id="PTHR23409">
    <property type="entry name" value="RIBONUCLEOSIDE-DIPHOSPHATE REDUCTASE SMALL CHAIN"/>
    <property type="match status" value="1"/>
</dbReference>
<evidence type="ECO:0000313" key="1">
    <source>
        <dbReference type="EMBL" id="KAK7576271.1"/>
    </source>
</evidence>
<evidence type="ECO:0008006" key="3">
    <source>
        <dbReference type="Google" id="ProtNLM"/>
    </source>
</evidence>
<comment type="caution">
    <text evidence="1">The sequence shown here is derived from an EMBL/GenBank/DDBJ whole genome shotgun (WGS) entry which is preliminary data.</text>
</comment>
<organism evidence="1 2">
    <name type="scientific">Parthenolecanium corni</name>
    <dbReference type="NCBI Taxonomy" id="536013"/>
    <lineage>
        <taxon>Eukaryota</taxon>
        <taxon>Metazoa</taxon>
        <taxon>Ecdysozoa</taxon>
        <taxon>Arthropoda</taxon>
        <taxon>Hexapoda</taxon>
        <taxon>Insecta</taxon>
        <taxon>Pterygota</taxon>
        <taxon>Neoptera</taxon>
        <taxon>Paraneoptera</taxon>
        <taxon>Hemiptera</taxon>
        <taxon>Sternorrhyncha</taxon>
        <taxon>Coccoidea</taxon>
        <taxon>Coccidae</taxon>
        <taxon>Parthenolecanium</taxon>
    </lineage>
</organism>
<dbReference type="InterPro" id="IPR000358">
    <property type="entry name" value="RNR_small_fam"/>
</dbReference>
<name>A0AAN9XZ83_9HEMI</name>
<dbReference type="Proteomes" id="UP001367676">
    <property type="component" value="Unassembled WGS sequence"/>
</dbReference>
<reference evidence="1 2" key="1">
    <citation type="submission" date="2024-03" db="EMBL/GenBank/DDBJ databases">
        <title>Adaptation during the transition from Ophiocordyceps entomopathogen to insect associate is accompanied by gene loss and intensified selection.</title>
        <authorList>
            <person name="Ward C.M."/>
            <person name="Onetto C.A."/>
            <person name="Borneman A.R."/>
        </authorList>
    </citation>
    <scope>NUCLEOTIDE SEQUENCE [LARGE SCALE GENOMIC DNA]</scope>
    <source>
        <strain evidence="1">AWRI1</strain>
        <tissue evidence="1">Single Adult Female</tissue>
    </source>
</reference>
<dbReference type="GO" id="GO:0009263">
    <property type="term" value="P:deoxyribonucleotide biosynthetic process"/>
    <property type="evidence" value="ECO:0007669"/>
    <property type="project" value="InterPro"/>
</dbReference>
<dbReference type="GO" id="GO:0005829">
    <property type="term" value="C:cytosol"/>
    <property type="evidence" value="ECO:0007669"/>
    <property type="project" value="TreeGrafter"/>
</dbReference>
<dbReference type="GO" id="GO:0004748">
    <property type="term" value="F:ribonucleoside-diphosphate reductase activity, thioredoxin disulfide as acceptor"/>
    <property type="evidence" value="ECO:0007669"/>
    <property type="project" value="TreeGrafter"/>
</dbReference>
<keyword evidence="2" id="KW-1185">Reference proteome</keyword>